<dbReference type="EMBL" id="BAAAFH010000022">
    <property type="protein sequence ID" value="GAA0876166.1"/>
    <property type="molecule type" value="Genomic_DNA"/>
</dbReference>
<evidence type="ECO:0000313" key="2">
    <source>
        <dbReference type="EMBL" id="GAA0876166.1"/>
    </source>
</evidence>
<feature type="transmembrane region" description="Helical" evidence="1">
    <location>
        <begin position="81"/>
        <end position="102"/>
    </location>
</feature>
<reference evidence="3" key="1">
    <citation type="journal article" date="2019" name="Int. J. Syst. Evol. Microbiol.">
        <title>The Global Catalogue of Microorganisms (GCM) 10K type strain sequencing project: providing services to taxonomists for standard genome sequencing and annotation.</title>
        <authorList>
            <consortium name="The Broad Institute Genomics Platform"/>
            <consortium name="The Broad Institute Genome Sequencing Center for Infectious Disease"/>
            <person name="Wu L."/>
            <person name="Ma J."/>
        </authorList>
    </citation>
    <scope>NUCLEOTIDE SEQUENCE [LARGE SCALE GENOMIC DNA]</scope>
    <source>
        <strain evidence="3">JCM 16083</strain>
    </source>
</reference>
<keyword evidence="1" id="KW-1133">Transmembrane helix</keyword>
<feature type="transmembrane region" description="Helical" evidence="1">
    <location>
        <begin position="40"/>
        <end position="66"/>
    </location>
</feature>
<accession>A0ABP3Y3U0</accession>
<gene>
    <name evidence="2" type="ORF">GCM10009118_25760</name>
</gene>
<dbReference type="Proteomes" id="UP001501126">
    <property type="component" value="Unassembled WGS sequence"/>
</dbReference>
<feature type="transmembrane region" description="Helical" evidence="1">
    <location>
        <begin position="195"/>
        <end position="214"/>
    </location>
</feature>
<organism evidence="2 3">
    <name type="scientific">Wandonia haliotis</name>
    <dbReference type="NCBI Taxonomy" id="574963"/>
    <lineage>
        <taxon>Bacteria</taxon>
        <taxon>Pseudomonadati</taxon>
        <taxon>Bacteroidota</taxon>
        <taxon>Flavobacteriia</taxon>
        <taxon>Flavobacteriales</taxon>
        <taxon>Crocinitomicaceae</taxon>
        <taxon>Wandonia</taxon>
    </lineage>
</organism>
<keyword evidence="3" id="KW-1185">Reference proteome</keyword>
<keyword evidence="1" id="KW-0812">Transmembrane</keyword>
<protein>
    <submittedName>
        <fullName evidence="2">Uncharacterized protein</fullName>
    </submittedName>
</protein>
<proteinExistence type="predicted"/>
<feature type="transmembrane region" description="Helical" evidence="1">
    <location>
        <begin position="147"/>
        <end position="165"/>
    </location>
</feature>
<keyword evidence="1" id="KW-0472">Membrane</keyword>
<name>A0ABP3Y3U0_9FLAO</name>
<sequence length="222" mass="25056">MFIRENAITLNFKELFNMTKEKYLNDLKDIKQLMNRSSQFLSLSGLSGILAGIYAIIGAVIVYYLIHAHPYPVITLESRTFTFILLTTSGVLLASVLTAVLLSKAKAKRHGDQIWGESSKRMLINFLIPLATGGLFILLLLKHQYYGLIAPVMLIFYGMACVNASKYTLRDLRYLGITEIILGLLATEFPGNSLYFWAVGFGFSHILYGTIMYFKYDRNQPA</sequence>
<feature type="transmembrane region" description="Helical" evidence="1">
    <location>
        <begin position="172"/>
        <end position="189"/>
    </location>
</feature>
<comment type="caution">
    <text evidence="2">The sequence shown here is derived from an EMBL/GenBank/DDBJ whole genome shotgun (WGS) entry which is preliminary data.</text>
</comment>
<feature type="transmembrane region" description="Helical" evidence="1">
    <location>
        <begin position="123"/>
        <end position="141"/>
    </location>
</feature>
<evidence type="ECO:0000313" key="3">
    <source>
        <dbReference type="Proteomes" id="UP001501126"/>
    </source>
</evidence>
<evidence type="ECO:0000256" key="1">
    <source>
        <dbReference type="SAM" id="Phobius"/>
    </source>
</evidence>